<keyword evidence="2" id="KW-0812">Transmembrane</keyword>
<accession>V9ESS1</accession>
<comment type="caution">
    <text evidence="3">The sequence shown here is derived from an EMBL/GenBank/DDBJ whole genome shotgun (WGS) entry which is preliminary data.</text>
</comment>
<protein>
    <submittedName>
        <fullName evidence="3">Uncharacterized protein</fullName>
    </submittedName>
</protein>
<evidence type="ECO:0000313" key="3">
    <source>
        <dbReference type="EMBL" id="ETI41533.1"/>
    </source>
</evidence>
<feature type="region of interest" description="Disordered" evidence="1">
    <location>
        <begin position="49"/>
        <end position="111"/>
    </location>
</feature>
<evidence type="ECO:0000256" key="2">
    <source>
        <dbReference type="SAM" id="Phobius"/>
    </source>
</evidence>
<proteinExistence type="predicted"/>
<dbReference type="Proteomes" id="UP000018721">
    <property type="component" value="Unassembled WGS sequence"/>
</dbReference>
<dbReference type="InterPro" id="IPR009057">
    <property type="entry name" value="Homeodomain-like_sf"/>
</dbReference>
<feature type="compositionally biased region" description="Basic and acidic residues" evidence="1">
    <location>
        <begin position="56"/>
        <end position="75"/>
    </location>
</feature>
<reference evidence="3 4" key="1">
    <citation type="submission" date="2013-11" db="EMBL/GenBank/DDBJ databases">
        <title>The Genome Sequence of Phytophthora parasitica P1569.</title>
        <authorList>
            <consortium name="The Broad Institute Genomics Platform"/>
            <person name="Russ C."/>
            <person name="Tyler B."/>
            <person name="Panabieres F."/>
            <person name="Shan W."/>
            <person name="Tripathy S."/>
            <person name="Grunwald N."/>
            <person name="Machado M."/>
            <person name="Johnson C.S."/>
            <person name="Arredondo F."/>
            <person name="Hong C."/>
            <person name="Coffey M."/>
            <person name="Young S.K."/>
            <person name="Zeng Q."/>
            <person name="Gargeya S."/>
            <person name="Fitzgerald M."/>
            <person name="Abouelleil A."/>
            <person name="Alvarado L."/>
            <person name="Chapman S.B."/>
            <person name="Gainer-Dewar J."/>
            <person name="Goldberg J."/>
            <person name="Griggs A."/>
            <person name="Gujja S."/>
            <person name="Hansen M."/>
            <person name="Howarth C."/>
            <person name="Imamovic A."/>
            <person name="Ireland A."/>
            <person name="Larimer J."/>
            <person name="McCowan C."/>
            <person name="Murphy C."/>
            <person name="Pearson M."/>
            <person name="Poon T.W."/>
            <person name="Priest M."/>
            <person name="Roberts A."/>
            <person name="Saif S."/>
            <person name="Shea T."/>
            <person name="Sykes S."/>
            <person name="Wortman J."/>
            <person name="Nusbaum C."/>
            <person name="Birren B."/>
        </authorList>
    </citation>
    <scope>NUCLEOTIDE SEQUENCE [LARGE SCALE GENOMIC DNA]</scope>
    <source>
        <strain evidence="3 4">P1569</strain>
    </source>
</reference>
<dbReference type="SUPFAM" id="SSF46689">
    <property type="entry name" value="Homeodomain-like"/>
    <property type="match status" value="1"/>
</dbReference>
<keyword evidence="2" id="KW-0472">Membrane</keyword>
<dbReference type="EMBL" id="ANIZ01002283">
    <property type="protein sequence ID" value="ETI41533.1"/>
    <property type="molecule type" value="Genomic_DNA"/>
</dbReference>
<keyword evidence="4" id="KW-1185">Reference proteome</keyword>
<evidence type="ECO:0000256" key="1">
    <source>
        <dbReference type="SAM" id="MobiDB-lite"/>
    </source>
</evidence>
<keyword evidence="2" id="KW-1133">Transmembrane helix</keyword>
<feature type="transmembrane region" description="Helical" evidence="2">
    <location>
        <begin position="12"/>
        <end position="30"/>
    </location>
</feature>
<dbReference type="AlphaFoldDB" id="V9ESS1"/>
<dbReference type="HOGENOM" id="CLU_2066079_0_0_1"/>
<organism evidence="3 4">
    <name type="scientific">Phytophthora nicotianae P1569</name>
    <dbReference type="NCBI Taxonomy" id="1317065"/>
    <lineage>
        <taxon>Eukaryota</taxon>
        <taxon>Sar</taxon>
        <taxon>Stramenopiles</taxon>
        <taxon>Oomycota</taxon>
        <taxon>Peronosporomycetes</taxon>
        <taxon>Peronosporales</taxon>
        <taxon>Peronosporaceae</taxon>
        <taxon>Phytophthora</taxon>
    </lineage>
</organism>
<sequence length="119" mass="13926">MTYAGDLRWRAIVLGYIYGMDASMVGTIFGSHERSVRRWITRFEKAGSPCRRSKGRERSSKWPRQERFTKTRMVETKNTSRRQPTILTRSTSSRARVHYSAGRQPDNDPQLVKEFLNDL</sequence>
<name>V9ESS1_PHYNI</name>
<feature type="compositionally biased region" description="Polar residues" evidence="1">
    <location>
        <begin position="81"/>
        <end position="94"/>
    </location>
</feature>
<gene>
    <name evidence="3" type="ORF">F443_13238</name>
</gene>
<evidence type="ECO:0000313" key="4">
    <source>
        <dbReference type="Proteomes" id="UP000018721"/>
    </source>
</evidence>